<proteinExistence type="predicted"/>
<reference evidence="2 3" key="1">
    <citation type="journal article" date="2014" name="PLoS Genet.">
        <title>Phylogenetically driven sequencing of extremely halophilic archaea reveals strategies for static and dynamic osmo-response.</title>
        <authorList>
            <person name="Becker E.A."/>
            <person name="Seitzer P.M."/>
            <person name="Tritt A."/>
            <person name="Larsen D."/>
            <person name="Krusor M."/>
            <person name="Yao A.I."/>
            <person name="Wu D."/>
            <person name="Madern D."/>
            <person name="Eisen J.A."/>
            <person name="Darling A.E."/>
            <person name="Facciotti M.T."/>
        </authorList>
    </citation>
    <scope>NUCLEOTIDE SEQUENCE [LARGE SCALE GENOMIC DNA]</scope>
    <source>
        <strain evidence="2 3">JCM 14624</strain>
    </source>
</reference>
<comment type="caution">
    <text evidence="2">The sequence shown here is derived from an EMBL/GenBank/DDBJ whole genome shotgun (WGS) entry which is preliminary data.</text>
</comment>
<feature type="region of interest" description="Disordered" evidence="1">
    <location>
        <begin position="26"/>
        <end position="53"/>
    </location>
</feature>
<feature type="region of interest" description="Disordered" evidence="1">
    <location>
        <begin position="193"/>
        <end position="215"/>
    </location>
</feature>
<feature type="compositionally biased region" description="Polar residues" evidence="1">
    <location>
        <begin position="363"/>
        <end position="373"/>
    </location>
</feature>
<keyword evidence="3" id="KW-1185">Reference proteome</keyword>
<feature type="region of interest" description="Disordered" evidence="1">
    <location>
        <begin position="358"/>
        <end position="411"/>
    </location>
</feature>
<feature type="compositionally biased region" description="Basic and acidic residues" evidence="1">
    <location>
        <begin position="26"/>
        <end position="44"/>
    </location>
</feature>
<dbReference type="EMBL" id="AOIQ01000023">
    <property type="protein sequence ID" value="ELZ07174.1"/>
    <property type="molecule type" value="Genomic_DNA"/>
</dbReference>
<feature type="region of interest" description="Disordered" evidence="1">
    <location>
        <begin position="1"/>
        <end position="20"/>
    </location>
</feature>
<name>M0BBZ4_9EURY</name>
<sequence length="503" mass="54803">MSRDSTDADERRMSADRKTIRGWADEHQAIPIRDDDRSTDEAPRYRVVGESTVGDSHERADWDEFFDHLDEGDQVVVYRGAETDQPFEVIDRTEAITRGDLSEAELEERLIEGEVVTSEVRETTVVESVVVEEATIESELVDTDLIDQEVLDAELVSRECTGCRLVGDGEHEASHRDWFDEGRYVGSLDARMPADGTTASGQTAGGGAGTLDPDHEHATEMDVNEAGTRGEGMADDPTPQIDLSNAPYAAEFDVEEMWSVTRSFVERFTIESRVAETDVAGTDTVEGRDIDVEGLHRSIATSELLDVDLSADEVLSQCEIQTEFAEDDRIRTQFDRERVVEDDVVDRKLLRADVTGGTVESMEVTSSRDVSTEITDEAVSGDSGTSTGLTGGESIDAADRESGAVGGVEPDVGRVTLTDDEVGKTVVDATGEEVGMVAAVEENGEVMQVDAHPGLTDRIKAALEWGDAGEDEYPVEIEQVARVTDDQVQLKGTEKLDGSERAD</sequence>
<evidence type="ECO:0000313" key="2">
    <source>
        <dbReference type="EMBL" id="ELZ07174.1"/>
    </source>
</evidence>
<gene>
    <name evidence="2" type="ORF">C479_15362</name>
</gene>
<accession>M0BBZ4</accession>
<dbReference type="Proteomes" id="UP000011560">
    <property type="component" value="Unassembled WGS sequence"/>
</dbReference>
<dbReference type="RefSeq" id="WP_007704580.1">
    <property type="nucleotide sequence ID" value="NZ_AOIQ01000023.1"/>
</dbReference>
<evidence type="ECO:0000313" key="3">
    <source>
        <dbReference type="Proteomes" id="UP000011560"/>
    </source>
</evidence>
<protein>
    <submittedName>
        <fullName evidence="2">Uncharacterized protein</fullName>
    </submittedName>
</protein>
<evidence type="ECO:0000256" key="1">
    <source>
        <dbReference type="SAM" id="MobiDB-lite"/>
    </source>
</evidence>
<dbReference type="AlphaFoldDB" id="M0BBZ4"/>
<organism evidence="2 3">
    <name type="scientific">Halovivax asiaticus JCM 14624</name>
    <dbReference type="NCBI Taxonomy" id="1227490"/>
    <lineage>
        <taxon>Archaea</taxon>
        <taxon>Methanobacteriati</taxon>
        <taxon>Methanobacteriota</taxon>
        <taxon>Stenosarchaea group</taxon>
        <taxon>Halobacteria</taxon>
        <taxon>Halobacteriales</taxon>
        <taxon>Natrialbaceae</taxon>
        <taxon>Halovivax</taxon>
    </lineage>
</organism>